<evidence type="ECO:0000256" key="2">
    <source>
        <dbReference type="ARBA" id="ARBA00023239"/>
    </source>
</evidence>
<keyword evidence="3" id="KW-0704">Schiff base</keyword>
<keyword evidence="2 4" id="KW-0456">Lyase</keyword>
<dbReference type="KEGG" id="ccho:CCHOA_11335"/>
<dbReference type="PANTHER" id="PTHR12128">
    <property type="entry name" value="DIHYDRODIPICOLINATE SYNTHASE"/>
    <property type="match status" value="1"/>
</dbReference>
<dbReference type="InterPro" id="IPR002220">
    <property type="entry name" value="DapA-like"/>
</dbReference>
<dbReference type="SMART" id="SM01130">
    <property type="entry name" value="DHDPS"/>
    <property type="match status" value="1"/>
</dbReference>
<dbReference type="InterPro" id="IPR013785">
    <property type="entry name" value="Aldolase_TIM"/>
</dbReference>
<accession>A0A3G6JC07</accession>
<dbReference type="EC" id="4.1.2.-" evidence="7"/>
<evidence type="ECO:0000256" key="1">
    <source>
        <dbReference type="ARBA" id="ARBA00007592"/>
    </source>
</evidence>
<protein>
    <submittedName>
        <fullName evidence="7">Putative 2-keto-3-deoxy-galactonate aldolase YagE</fullName>
        <ecNumber evidence="7">4.1.2.-</ecNumber>
    </submittedName>
</protein>
<dbReference type="OrthoDB" id="3175637at2"/>
<evidence type="ECO:0000256" key="3">
    <source>
        <dbReference type="ARBA" id="ARBA00023270"/>
    </source>
</evidence>
<dbReference type="RefSeq" id="WP_123930248.1">
    <property type="nucleotide sequence ID" value="NZ_CP033896.1"/>
</dbReference>
<proteinExistence type="inferred from homology"/>
<evidence type="ECO:0000256" key="6">
    <source>
        <dbReference type="PIRSR" id="PIRSR001365-2"/>
    </source>
</evidence>
<feature type="active site" description="Schiff-base intermediate with substrate" evidence="5">
    <location>
        <position position="163"/>
    </location>
</feature>
<evidence type="ECO:0000256" key="5">
    <source>
        <dbReference type="PIRSR" id="PIRSR001365-1"/>
    </source>
</evidence>
<dbReference type="AlphaFoldDB" id="A0A3G6JC07"/>
<dbReference type="Pfam" id="PF00701">
    <property type="entry name" value="DHDPS"/>
    <property type="match status" value="1"/>
</dbReference>
<dbReference type="CDD" id="cd00408">
    <property type="entry name" value="DHDPS-like"/>
    <property type="match status" value="1"/>
</dbReference>
<comment type="similarity">
    <text evidence="1 4">Belongs to the DapA family.</text>
</comment>
<dbReference type="GO" id="GO:0008840">
    <property type="term" value="F:4-hydroxy-tetrahydrodipicolinate synthase activity"/>
    <property type="evidence" value="ECO:0007669"/>
    <property type="project" value="TreeGrafter"/>
</dbReference>
<dbReference type="PIRSF" id="PIRSF001365">
    <property type="entry name" value="DHDPS"/>
    <property type="match status" value="1"/>
</dbReference>
<dbReference type="Gene3D" id="3.20.20.70">
    <property type="entry name" value="Aldolase class I"/>
    <property type="match status" value="1"/>
</dbReference>
<organism evidence="7 8">
    <name type="scientific">Corynebacterium choanae</name>
    <dbReference type="NCBI Taxonomy" id="1862358"/>
    <lineage>
        <taxon>Bacteria</taxon>
        <taxon>Bacillati</taxon>
        <taxon>Actinomycetota</taxon>
        <taxon>Actinomycetes</taxon>
        <taxon>Mycobacteriales</taxon>
        <taxon>Corynebacteriaceae</taxon>
        <taxon>Corynebacterium</taxon>
    </lineage>
</organism>
<keyword evidence="8" id="KW-1185">Reference proteome</keyword>
<dbReference type="PANTHER" id="PTHR12128:SF66">
    <property type="entry name" value="4-HYDROXY-2-OXOGLUTARATE ALDOLASE, MITOCHONDRIAL"/>
    <property type="match status" value="1"/>
</dbReference>
<evidence type="ECO:0000256" key="4">
    <source>
        <dbReference type="PIRNR" id="PIRNR001365"/>
    </source>
</evidence>
<gene>
    <name evidence="7" type="primary">yagE</name>
    <name evidence="7" type="ORF">CCHOA_11335</name>
</gene>
<dbReference type="PRINTS" id="PR00146">
    <property type="entry name" value="DHPICSNTHASE"/>
</dbReference>
<name>A0A3G6JC07_9CORY</name>
<evidence type="ECO:0000313" key="7">
    <source>
        <dbReference type="EMBL" id="AZA14638.1"/>
    </source>
</evidence>
<reference evidence="7 8" key="1">
    <citation type="submission" date="2018-11" db="EMBL/GenBank/DDBJ databases">
        <authorList>
            <person name="Kleinhagauer T."/>
            <person name="Glaeser S.P."/>
            <person name="Spergser J."/>
            <person name="Ruckert C."/>
            <person name="Kaempfer P."/>
            <person name="Busse H.-J."/>
        </authorList>
    </citation>
    <scope>NUCLEOTIDE SEQUENCE [LARGE SCALE GENOMIC DNA]</scope>
    <source>
        <strain evidence="7 8">200CH</strain>
    </source>
</reference>
<feature type="binding site" evidence="6">
    <location>
        <position position="208"/>
    </location>
    <ligand>
        <name>pyruvate</name>
        <dbReference type="ChEBI" id="CHEBI:15361"/>
    </ligand>
</feature>
<feature type="active site" description="Proton donor/acceptor" evidence="5">
    <location>
        <position position="135"/>
    </location>
</feature>
<dbReference type="Proteomes" id="UP000269019">
    <property type="component" value="Chromosome"/>
</dbReference>
<dbReference type="SUPFAM" id="SSF51569">
    <property type="entry name" value="Aldolase"/>
    <property type="match status" value="1"/>
</dbReference>
<sequence length="320" mass="33881">MHTFTGVVPPVVTPLHADGSFDKASFTRLLDRLIDAGVDGLFILGSSGEVAFSDDERRGEIIAAAVDHVAGKVPVMVGCIDMETKRVIAHAKQAKELGADAIVATAPFYALGGLREIERHFRQIHAACDLPLFAYDIPVCVHTKLPGALLLQLGKDGVLAGVKDSSGDDVSFRFLAQENTAAGKPLVLLTGHEVVVDGAYLSGADGVVPGLGNIDPESYVKQFKAYQAGDWDEVRRLQDHLTELMRIVLVTTGAVGFGAGVGAFKTALALLGVFESNRMPEPVPTLVDDNVQAIADQLARCGFQPTRTAAEVSCGEYAGE</sequence>
<dbReference type="PROSITE" id="PS00666">
    <property type="entry name" value="DHDPS_2"/>
    <property type="match status" value="1"/>
</dbReference>
<dbReference type="GO" id="GO:0044281">
    <property type="term" value="P:small molecule metabolic process"/>
    <property type="evidence" value="ECO:0007669"/>
    <property type="project" value="UniProtKB-ARBA"/>
</dbReference>
<evidence type="ECO:0000313" key="8">
    <source>
        <dbReference type="Proteomes" id="UP000269019"/>
    </source>
</evidence>
<dbReference type="EMBL" id="CP033896">
    <property type="protein sequence ID" value="AZA14638.1"/>
    <property type="molecule type" value="Genomic_DNA"/>
</dbReference>
<dbReference type="InterPro" id="IPR020625">
    <property type="entry name" value="Schiff_base-form_aldolases_AS"/>
</dbReference>